<dbReference type="Pfam" id="PF03787">
    <property type="entry name" value="RAMPs"/>
    <property type="match status" value="1"/>
</dbReference>
<accession>A0A0P0N4B3</accession>
<protein>
    <submittedName>
        <fullName evidence="3">RAMP superfamily</fullName>
    </submittedName>
</protein>
<gene>
    <name evidence="5" type="ORF">Pdsh_06570</name>
    <name evidence="4" type="ORF">Pdsh_06785</name>
    <name evidence="3" type="ORF">Pyrde_1359</name>
</gene>
<evidence type="ECO:0000313" key="4">
    <source>
        <dbReference type="EMBL" id="OWJ54496.1"/>
    </source>
</evidence>
<dbReference type="GO" id="GO:0051607">
    <property type="term" value="P:defense response to virus"/>
    <property type="evidence" value="ECO:0007669"/>
    <property type="project" value="UniProtKB-KW"/>
</dbReference>
<dbReference type="OrthoDB" id="44234at2157"/>
<dbReference type="EMBL" id="CP013011">
    <property type="protein sequence ID" value="ALL01405.1"/>
    <property type="molecule type" value="Genomic_DNA"/>
</dbReference>
<evidence type="ECO:0000259" key="2">
    <source>
        <dbReference type="Pfam" id="PF03787"/>
    </source>
</evidence>
<evidence type="ECO:0000256" key="1">
    <source>
        <dbReference type="ARBA" id="ARBA00023118"/>
    </source>
</evidence>
<reference evidence="4 7" key="2">
    <citation type="submission" date="2017-05" db="EMBL/GenBank/DDBJ databases">
        <title>The draft genome of the hyperthermophilic archaeon 'Pyrodictium delaneyi strain Hulk', an iron and nitrate reducer, reveals the capacity for sulfate reduction.</title>
        <authorList>
            <person name="Demey L.M."/>
            <person name="Miller C."/>
            <person name="Manzella M."/>
            <person name="Reguera G."/>
            <person name="Kashefi K."/>
        </authorList>
    </citation>
    <scope>NUCLEOTIDE SEQUENCE [LARGE SCALE GENOMIC DNA]</scope>
    <source>
        <strain evidence="4 7">Hulk</strain>
    </source>
</reference>
<organism evidence="3 6">
    <name type="scientific">Pyrodictium delaneyi</name>
    <dbReference type="NCBI Taxonomy" id="1273541"/>
    <lineage>
        <taxon>Archaea</taxon>
        <taxon>Thermoproteota</taxon>
        <taxon>Thermoprotei</taxon>
        <taxon>Desulfurococcales</taxon>
        <taxon>Pyrodictiaceae</taxon>
        <taxon>Pyrodictium</taxon>
    </lineage>
</organism>
<dbReference type="EMBL" id="NCQP01000005">
    <property type="protein sequence ID" value="OWJ54496.1"/>
    <property type="molecule type" value="Genomic_DNA"/>
</dbReference>
<name>A0A0P0N4B3_9CREN</name>
<evidence type="ECO:0000313" key="7">
    <source>
        <dbReference type="Proteomes" id="UP000196694"/>
    </source>
</evidence>
<evidence type="ECO:0000313" key="3">
    <source>
        <dbReference type="EMBL" id="ALL01405.1"/>
    </source>
</evidence>
<dbReference type="EMBL" id="NCQP01000003">
    <property type="protein sequence ID" value="OWJ54676.1"/>
    <property type="molecule type" value="Genomic_DNA"/>
</dbReference>
<dbReference type="Proteomes" id="UP000196694">
    <property type="component" value="Unassembled WGS sequence"/>
</dbReference>
<reference evidence="3 6" key="1">
    <citation type="submission" date="2015-10" db="EMBL/GenBank/DDBJ databases">
        <title>Complete genome sequence of hyperthermophilic archaeon Pyrodictium delaneyi Su06.</title>
        <authorList>
            <person name="Jung J.-H."/>
            <person name="Lin J."/>
            <person name="Holden J.F."/>
            <person name="Park C.-S."/>
        </authorList>
    </citation>
    <scope>NUCLEOTIDE SEQUENCE [LARGE SCALE GENOMIC DNA]</scope>
    <source>
        <strain evidence="3 6">Su06</strain>
    </source>
</reference>
<dbReference type="KEGG" id="pdl:Pyrde_1359"/>
<evidence type="ECO:0000313" key="5">
    <source>
        <dbReference type="EMBL" id="OWJ54676.1"/>
    </source>
</evidence>
<sequence>MPVEPRDALEFEDITDTIRSLEGARDVFAEIVFTSVTPYWGGGYTGKTFHCVDGECSDYEFLWQGSEQLRGMLRWLARTAVASYISDEDLGKNGYKATEDDLLRKLFGSVEKNARAASFILEARLESRPEPFAEYKTIVAAVQEAFDEAKKRIERRGDRSKSKQSPRLRQSHVMQVLEEKAYRRLRLGQCGDDDFICLFTVPRFHLLALGVEAKPESRDFVNKTAQYLFELQPAKPGTVVFRLRLRERPGAKLEPAEKFLLASLALAEPVLLGLGKSVSRGFGRFLPRRGSYRFDTGDGDFNGELAEVAEKLATKPDKSTIEQLINLVLKATAKAWGISHEPYKSLASVPRLSYAHKEMRYVEQLKHPCMLATREYAPRKNDHEGRQLVLDYCNPSKKKPVVGVLEALSAVGKAATKAVWKIYYYSYLASNKLPSGLAVKMPGVGFHTWILGLPRQQCQKVKQKAKQYRKCRGYAIGNIKVNRILKCMRNEPKDLEAGRRISNVIISVLPGRKGYAGVILPLTAAIDIPNALKRDPSKARLLHVGEHSKGKIIVVTDVEAVSSLQYIIPHQYDPQCGKWAKPMDAGIIEPGQHNNGYNANSKEFVENILHATFDWLETLLN</sequence>
<feature type="domain" description="CRISPR type III-associated protein" evidence="2">
    <location>
        <begin position="68"/>
        <end position="285"/>
    </location>
</feature>
<proteinExistence type="predicted"/>
<dbReference type="RefSeq" id="WP_055409355.1">
    <property type="nucleotide sequence ID" value="NZ_CP013011.1"/>
</dbReference>
<dbReference type="Proteomes" id="UP000058613">
    <property type="component" value="Chromosome"/>
</dbReference>
<keyword evidence="1" id="KW-0051">Antiviral defense</keyword>
<dbReference type="STRING" id="1273541.Pyrde_1359"/>
<dbReference type="AlphaFoldDB" id="A0A0P0N4B3"/>
<keyword evidence="7" id="KW-1185">Reference proteome</keyword>
<dbReference type="InterPro" id="IPR005537">
    <property type="entry name" value="RAMP_III_fam"/>
</dbReference>
<evidence type="ECO:0000313" key="6">
    <source>
        <dbReference type="Proteomes" id="UP000058613"/>
    </source>
</evidence>
<dbReference type="GeneID" id="26099699"/>